<dbReference type="PANTHER" id="PTHR44051:SF8">
    <property type="entry name" value="GLUTATHIONE S-TRANSFERASE GSTA"/>
    <property type="match status" value="1"/>
</dbReference>
<dbReference type="SUPFAM" id="SSF47616">
    <property type="entry name" value="GST C-terminal domain-like"/>
    <property type="match status" value="1"/>
</dbReference>
<dbReference type="InterPro" id="IPR036249">
    <property type="entry name" value="Thioredoxin-like_sf"/>
</dbReference>
<dbReference type="AlphaFoldDB" id="A0A1Z1F8Q4"/>
<dbReference type="SUPFAM" id="SSF52833">
    <property type="entry name" value="Thioredoxin-like"/>
    <property type="match status" value="1"/>
</dbReference>
<dbReference type="CDD" id="cd03207">
    <property type="entry name" value="GST_C_8"/>
    <property type="match status" value="1"/>
</dbReference>
<dbReference type="GO" id="GO:0016740">
    <property type="term" value="F:transferase activity"/>
    <property type="evidence" value="ECO:0007669"/>
    <property type="project" value="UniProtKB-KW"/>
</dbReference>
<accession>A0A1Z1F8Q4</accession>
<dbReference type="InterPro" id="IPR004045">
    <property type="entry name" value="Glutathione_S-Trfase_N"/>
</dbReference>
<dbReference type="RefSeq" id="WP_066842423.1">
    <property type="nucleotide sequence ID" value="NZ_CP019602.1"/>
</dbReference>
<dbReference type="KEGG" id="cman:A9D14_01765"/>
<dbReference type="Gene3D" id="3.40.30.10">
    <property type="entry name" value="Glutaredoxin"/>
    <property type="match status" value="1"/>
</dbReference>
<evidence type="ECO:0000313" key="2">
    <source>
        <dbReference type="EMBL" id="ARU15132.1"/>
    </source>
</evidence>
<feature type="domain" description="GST N-terminal" evidence="1">
    <location>
        <begin position="14"/>
        <end position="92"/>
    </location>
</feature>
<gene>
    <name evidence="2" type="ORF">A9D14_01765</name>
</gene>
<keyword evidence="2" id="KW-0808">Transferase</keyword>
<organism evidence="2 3">
    <name type="scientific">Croceicoccus marinus</name>
    <dbReference type="NCBI Taxonomy" id="450378"/>
    <lineage>
        <taxon>Bacteria</taxon>
        <taxon>Pseudomonadati</taxon>
        <taxon>Pseudomonadota</taxon>
        <taxon>Alphaproteobacteria</taxon>
        <taxon>Sphingomonadales</taxon>
        <taxon>Erythrobacteraceae</taxon>
        <taxon>Croceicoccus</taxon>
    </lineage>
</organism>
<dbReference type="STRING" id="450378.GCA_001661675_00351"/>
<evidence type="ECO:0000313" key="3">
    <source>
        <dbReference type="Proteomes" id="UP000195807"/>
    </source>
</evidence>
<dbReference type="Pfam" id="PF02798">
    <property type="entry name" value="GST_N"/>
    <property type="match status" value="1"/>
</dbReference>
<protein>
    <submittedName>
        <fullName evidence="2">Glutathione S-transferase</fullName>
    </submittedName>
</protein>
<dbReference type="PANTHER" id="PTHR44051">
    <property type="entry name" value="GLUTATHIONE S-TRANSFERASE-RELATED"/>
    <property type="match status" value="1"/>
</dbReference>
<sequence length="226" mass="25318">MPIAPDAPIEITGYNWVPPFARGFVRDLRARWFCEETGLPYRERLISAVEKPANWRSEQPFGQVPVLRDRDIHLFESGAILLHLAERTGRLLPATGQARATALSWLFAAYNSVEPVQNELAAIEIFHAGEEWARLRRADALKNLDRRHRAVATALGAREWLAGEFSIADIAMVSVLRSSESMDTLGDHPVLAGYLVRGTDRPAFRQALADQLAGFDERFAPRMQTA</sequence>
<name>A0A1Z1F8Q4_9SPHN</name>
<dbReference type="SFLD" id="SFLDS00019">
    <property type="entry name" value="Glutathione_Transferase_(cytos"/>
    <property type="match status" value="1"/>
</dbReference>
<dbReference type="EMBL" id="CP019602">
    <property type="protein sequence ID" value="ARU15132.1"/>
    <property type="molecule type" value="Genomic_DNA"/>
</dbReference>
<dbReference type="OrthoDB" id="9811242at2"/>
<evidence type="ECO:0000259" key="1">
    <source>
        <dbReference type="PROSITE" id="PS50404"/>
    </source>
</evidence>
<dbReference type="Gene3D" id="1.20.1050.10">
    <property type="match status" value="1"/>
</dbReference>
<reference evidence="2 3" key="1">
    <citation type="submission" date="2017-01" db="EMBL/GenBank/DDBJ databases">
        <title>Complete genome sequence of esterase-producing bacterium Croceicoccus marinus E4A9.</title>
        <authorList>
            <person name="Wu Y.-H."/>
            <person name="Cheng H."/>
            <person name="Xu L."/>
            <person name="Huo Y.-Y."/>
            <person name="Wang C.-S."/>
            <person name="Xu X.-W."/>
        </authorList>
    </citation>
    <scope>NUCLEOTIDE SEQUENCE [LARGE SCALE GENOMIC DNA]</scope>
    <source>
        <strain evidence="2 3">E4A9</strain>
    </source>
</reference>
<proteinExistence type="predicted"/>
<dbReference type="InterPro" id="IPR040079">
    <property type="entry name" value="Glutathione_S-Trfase"/>
</dbReference>
<dbReference type="FunFam" id="3.40.30.10:FF:000331">
    <property type="entry name" value="Glutathione S-transferase"/>
    <property type="match status" value="1"/>
</dbReference>
<dbReference type="SFLD" id="SFLDG00358">
    <property type="entry name" value="Main_(cytGST)"/>
    <property type="match status" value="1"/>
</dbReference>
<dbReference type="CDD" id="cd03046">
    <property type="entry name" value="GST_N_GTT1_like"/>
    <property type="match status" value="1"/>
</dbReference>
<dbReference type="Proteomes" id="UP000195807">
    <property type="component" value="Chromosome"/>
</dbReference>
<keyword evidence="3" id="KW-1185">Reference proteome</keyword>
<dbReference type="InterPro" id="IPR036282">
    <property type="entry name" value="Glutathione-S-Trfase_C_sf"/>
</dbReference>
<dbReference type="PROSITE" id="PS50404">
    <property type="entry name" value="GST_NTER"/>
    <property type="match status" value="1"/>
</dbReference>